<keyword evidence="2" id="KW-0223">Dioxygenase</keyword>
<name>A0A852WU93_9MICO</name>
<dbReference type="Gene3D" id="2.60.120.10">
    <property type="entry name" value="Jelly Rolls"/>
    <property type="match status" value="1"/>
</dbReference>
<dbReference type="EMBL" id="JACCFI010000001">
    <property type="protein sequence ID" value="NYG21576.1"/>
    <property type="molecule type" value="Genomic_DNA"/>
</dbReference>
<sequence length="86" mass="8864">MSAGQPGPRHIIDSEQIWTVLTGEASFHSESDQFAVTAGDTVIVPADVVRTVIASSDCEFLVCGSPSAVASIPGSDAAPVAPPWVR</sequence>
<organism evidence="2 3">
    <name type="scientific">Agromyces hippuratus</name>
    <dbReference type="NCBI Taxonomy" id="286438"/>
    <lineage>
        <taxon>Bacteria</taxon>
        <taxon>Bacillati</taxon>
        <taxon>Actinomycetota</taxon>
        <taxon>Actinomycetes</taxon>
        <taxon>Micrococcales</taxon>
        <taxon>Microbacteriaceae</taxon>
        <taxon>Agromyces</taxon>
    </lineage>
</organism>
<dbReference type="GO" id="GO:0051213">
    <property type="term" value="F:dioxygenase activity"/>
    <property type="evidence" value="ECO:0007669"/>
    <property type="project" value="UniProtKB-KW"/>
</dbReference>
<dbReference type="Proteomes" id="UP000549066">
    <property type="component" value="Unassembled WGS sequence"/>
</dbReference>
<reference evidence="2 3" key="1">
    <citation type="submission" date="2020-07" db="EMBL/GenBank/DDBJ databases">
        <title>Sequencing the genomes of 1000 actinobacteria strains.</title>
        <authorList>
            <person name="Klenk H.-P."/>
        </authorList>
    </citation>
    <scope>NUCLEOTIDE SEQUENCE [LARGE SCALE GENOMIC DNA]</scope>
    <source>
        <strain evidence="2 3">DSM 8598</strain>
    </source>
</reference>
<comment type="caution">
    <text evidence="2">The sequence shown here is derived from an EMBL/GenBank/DDBJ whole genome shotgun (WGS) entry which is preliminary data.</text>
</comment>
<evidence type="ECO:0000259" key="1">
    <source>
        <dbReference type="Pfam" id="PF07883"/>
    </source>
</evidence>
<gene>
    <name evidence="2" type="ORF">BJY17_002323</name>
</gene>
<keyword evidence="3" id="KW-1185">Reference proteome</keyword>
<accession>A0A852WU93</accession>
<proteinExistence type="predicted"/>
<dbReference type="RefSeq" id="WP_179551506.1">
    <property type="nucleotide sequence ID" value="NZ_JACCFI010000001.1"/>
</dbReference>
<dbReference type="InterPro" id="IPR011051">
    <property type="entry name" value="RmlC_Cupin_sf"/>
</dbReference>
<keyword evidence="2" id="KW-0560">Oxidoreductase</keyword>
<dbReference type="Pfam" id="PF07883">
    <property type="entry name" value="Cupin_2"/>
    <property type="match status" value="1"/>
</dbReference>
<dbReference type="InterPro" id="IPR014710">
    <property type="entry name" value="RmlC-like_jellyroll"/>
</dbReference>
<evidence type="ECO:0000313" key="3">
    <source>
        <dbReference type="Proteomes" id="UP000549066"/>
    </source>
</evidence>
<evidence type="ECO:0000313" key="2">
    <source>
        <dbReference type="EMBL" id="NYG21576.1"/>
    </source>
</evidence>
<dbReference type="AlphaFoldDB" id="A0A852WU93"/>
<dbReference type="SUPFAM" id="SSF51182">
    <property type="entry name" value="RmlC-like cupins"/>
    <property type="match status" value="1"/>
</dbReference>
<feature type="domain" description="Cupin type-2" evidence="1">
    <location>
        <begin position="4"/>
        <end position="62"/>
    </location>
</feature>
<dbReference type="InterPro" id="IPR013096">
    <property type="entry name" value="Cupin_2"/>
</dbReference>
<protein>
    <submittedName>
        <fullName evidence="2">Quercetin dioxygenase-like cupin family protein</fullName>
    </submittedName>
</protein>